<name>A0A2G8JH12_STIJA</name>
<dbReference type="SUPFAM" id="SSF50978">
    <property type="entry name" value="WD40 repeat-like"/>
    <property type="match status" value="1"/>
</dbReference>
<dbReference type="OrthoDB" id="28697at2759"/>
<evidence type="ECO:0000313" key="4">
    <source>
        <dbReference type="Proteomes" id="UP000230750"/>
    </source>
</evidence>
<keyword evidence="2" id="KW-0344">Guanine-nucleotide releasing factor</keyword>
<dbReference type="EMBL" id="MRZV01002016">
    <property type="protein sequence ID" value="PIK34999.1"/>
    <property type="molecule type" value="Genomic_DNA"/>
</dbReference>
<accession>A0A2G8JH12</accession>
<reference evidence="3 4" key="1">
    <citation type="journal article" date="2017" name="PLoS Biol.">
        <title>The sea cucumber genome provides insights into morphological evolution and visceral regeneration.</title>
        <authorList>
            <person name="Zhang X."/>
            <person name="Sun L."/>
            <person name="Yuan J."/>
            <person name="Sun Y."/>
            <person name="Gao Y."/>
            <person name="Zhang L."/>
            <person name="Li S."/>
            <person name="Dai H."/>
            <person name="Hamel J.F."/>
            <person name="Liu C."/>
            <person name="Yu Y."/>
            <person name="Liu S."/>
            <person name="Lin W."/>
            <person name="Guo K."/>
            <person name="Jin S."/>
            <person name="Xu P."/>
            <person name="Storey K.B."/>
            <person name="Huan P."/>
            <person name="Zhang T."/>
            <person name="Zhou Y."/>
            <person name="Zhang J."/>
            <person name="Lin C."/>
            <person name="Li X."/>
            <person name="Xing L."/>
            <person name="Huo D."/>
            <person name="Sun M."/>
            <person name="Wang L."/>
            <person name="Mercier A."/>
            <person name="Li F."/>
            <person name="Yang H."/>
            <person name="Xiang J."/>
        </authorList>
    </citation>
    <scope>NUCLEOTIDE SEQUENCE [LARGE SCALE GENOMIC DNA]</scope>
    <source>
        <strain evidence="3">Shaxun</strain>
        <tissue evidence="3">Muscle</tissue>
    </source>
</reference>
<dbReference type="Pfam" id="PF19056">
    <property type="entry name" value="WD40_2"/>
    <property type="match status" value="2"/>
</dbReference>
<gene>
    <name evidence="3" type="ORF">BSL78_28174</name>
</gene>
<evidence type="ECO:0000256" key="2">
    <source>
        <dbReference type="ARBA" id="ARBA00022658"/>
    </source>
</evidence>
<dbReference type="PANTHER" id="PTHR12877">
    <property type="entry name" value="RHO GUANINE NUCLEOTIDE EXCHANGE FACTOR"/>
    <property type="match status" value="1"/>
</dbReference>
<dbReference type="InterPro" id="IPR036322">
    <property type="entry name" value="WD40_repeat_dom_sf"/>
</dbReference>
<dbReference type="STRING" id="307972.A0A2G8JH12"/>
<keyword evidence="1" id="KW-0597">Phosphoprotein</keyword>
<dbReference type="GO" id="GO:0030036">
    <property type="term" value="P:actin cytoskeleton organization"/>
    <property type="evidence" value="ECO:0007669"/>
    <property type="project" value="TreeGrafter"/>
</dbReference>
<keyword evidence="4" id="KW-1185">Reference proteome</keyword>
<sequence>MFSINISQGYQLVNYCCICNVASNSWEGLCIYEVRQSDKSHYMATFQVPHPVLDLKYMNNNLFAALANGSVLIYTRSYDGQWGIKDARLIELDSMAVTCLLPASFEAHQDPRQNVRQLVMAGIGVWVAFTASDTIRLFHLETLQVLQDISVSSPVNRMITSLKQTQSLLYVTQPVYVTTFLACHGSLWVGTNTGVIVNFPLPRLEGVPLVNGPAMVSYHAHYSPIRFLTSMEIHQQHDKILYSSTEDDAKSEVTLIMCCHVPTGEVTLIMCCHVPTGEVSSVFSERIPPSIKGKSADRVSSAMSPMTDYFSLTPHDTESKPLPGEMGVDEEVSSAHEAEEDEEEVFAKITSTTSLVISGGEGHSYLMSDSTDGKTKVANILMWQVSM</sequence>
<dbReference type="PANTHER" id="PTHR12877:SF7">
    <property type="entry name" value="RHO GUANINE NUCLEOTIDE EXCHANGE FACTOR 10-LIKE PROTEIN"/>
    <property type="match status" value="1"/>
</dbReference>
<dbReference type="InterPro" id="IPR039919">
    <property type="entry name" value="ARHGEF10/ARHGEF17"/>
</dbReference>
<evidence type="ECO:0000313" key="3">
    <source>
        <dbReference type="EMBL" id="PIK34999.1"/>
    </source>
</evidence>
<proteinExistence type="predicted"/>
<dbReference type="GO" id="GO:0051496">
    <property type="term" value="P:positive regulation of stress fiber assembly"/>
    <property type="evidence" value="ECO:0007669"/>
    <property type="project" value="TreeGrafter"/>
</dbReference>
<protein>
    <submittedName>
        <fullName evidence="3">Putative rho guanine nucleotide exchange factor 10 isoform X2</fullName>
    </submittedName>
</protein>
<dbReference type="Proteomes" id="UP000230750">
    <property type="component" value="Unassembled WGS sequence"/>
</dbReference>
<dbReference type="AlphaFoldDB" id="A0A2G8JH12"/>
<organism evidence="3 4">
    <name type="scientific">Stichopus japonicus</name>
    <name type="common">Sea cucumber</name>
    <dbReference type="NCBI Taxonomy" id="307972"/>
    <lineage>
        <taxon>Eukaryota</taxon>
        <taxon>Metazoa</taxon>
        <taxon>Echinodermata</taxon>
        <taxon>Eleutherozoa</taxon>
        <taxon>Echinozoa</taxon>
        <taxon>Holothuroidea</taxon>
        <taxon>Aspidochirotacea</taxon>
        <taxon>Aspidochirotida</taxon>
        <taxon>Stichopodidae</taxon>
        <taxon>Apostichopus</taxon>
    </lineage>
</organism>
<dbReference type="GO" id="GO:0005085">
    <property type="term" value="F:guanyl-nucleotide exchange factor activity"/>
    <property type="evidence" value="ECO:0007669"/>
    <property type="project" value="UniProtKB-KW"/>
</dbReference>
<evidence type="ECO:0000256" key="1">
    <source>
        <dbReference type="ARBA" id="ARBA00022553"/>
    </source>
</evidence>
<comment type="caution">
    <text evidence="3">The sequence shown here is derived from an EMBL/GenBank/DDBJ whole genome shotgun (WGS) entry which is preliminary data.</text>
</comment>